<reference evidence="3" key="2">
    <citation type="submission" date="2021-04" db="EMBL/GenBank/DDBJ databases">
        <authorList>
            <person name="Wen M.-L."/>
            <person name="Han X.-L."/>
            <person name="Xiong J."/>
        </authorList>
    </citation>
    <scope>NUCLEOTIDE SEQUENCE</scope>
    <source>
        <strain evidence="3">AGR0001</strain>
    </source>
</reference>
<evidence type="ECO:0000256" key="1">
    <source>
        <dbReference type="SAM" id="Phobius"/>
    </source>
</evidence>
<dbReference type="AlphaFoldDB" id="J2K5M4"/>
<evidence type="ECO:0000313" key="4">
    <source>
        <dbReference type="Proteomes" id="UP000009036"/>
    </source>
</evidence>
<proteinExistence type="predicted"/>
<dbReference type="RefSeq" id="WP_006602563.1">
    <property type="nucleotide sequence ID" value="NZ_CP072931.1"/>
</dbReference>
<dbReference type="EMBL" id="CP072931">
    <property type="protein sequence ID" value="QTZ94592.1"/>
    <property type="molecule type" value="Genomic_DNA"/>
</dbReference>
<gene>
    <name evidence="3" type="ORF">SU9_026685</name>
    <name evidence="2" type="ORF">SU9_04916</name>
</gene>
<sequence length="75" mass="8049">MSEENDNEVRIRPAVRAALCVGCVLLAAGLAWTVNQSLGWWNPGVGWISAKLAAKASVALFVGLVTLLTWLKKRG</sequence>
<feature type="transmembrane region" description="Helical" evidence="1">
    <location>
        <begin position="14"/>
        <end position="32"/>
    </location>
</feature>
<accession>J2K5M4</accession>
<feature type="transmembrane region" description="Helical" evidence="1">
    <location>
        <begin position="52"/>
        <end position="71"/>
    </location>
</feature>
<dbReference type="EMBL" id="AJGV01000041">
    <property type="protein sequence ID" value="EJJ08123.1"/>
    <property type="molecule type" value="Genomic_DNA"/>
</dbReference>
<keyword evidence="1" id="KW-1133">Transmembrane helix</keyword>
<dbReference type="HOGENOM" id="CLU_2669342_0_0_11"/>
<reference evidence="2" key="1">
    <citation type="journal article" date="2012" name="J. Bacteriol.">
        <title>Genome Sequence of Streptomyces auratus Strain AGR0001, a Phoslactomycin-Producing Actinomycete.</title>
        <authorList>
            <person name="Han X."/>
            <person name="Li M."/>
            <person name="Ding Z."/>
            <person name="Zhao J."/>
            <person name="Ji K."/>
            <person name="Wen M."/>
            <person name="Lu T."/>
        </authorList>
    </citation>
    <scope>NUCLEOTIDE SEQUENCE [LARGE SCALE GENOMIC DNA]</scope>
    <source>
        <strain evidence="2">AGR0001</strain>
    </source>
</reference>
<dbReference type="Proteomes" id="UP000009036">
    <property type="component" value="Chromosome"/>
</dbReference>
<name>J2K5M4_9ACTN</name>
<dbReference type="KEGG" id="sauh:SU9_026685"/>
<keyword evidence="1" id="KW-0812">Transmembrane</keyword>
<keyword evidence="4" id="KW-1185">Reference proteome</keyword>
<evidence type="ECO:0000313" key="2">
    <source>
        <dbReference type="EMBL" id="EJJ08123.1"/>
    </source>
</evidence>
<organism evidence="2">
    <name type="scientific">Streptomyces auratus AGR0001</name>
    <dbReference type="NCBI Taxonomy" id="1160718"/>
    <lineage>
        <taxon>Bacteria</taxon>
        <taxon>Bacillati</taxon>
        <taxon>Actinomycetota</taxon>
        <taxon>Actinomycetes</taxon>
        <taxon>Kitasatosporales</taxon>
        <taxon>Streptomycetaceae</taxon>
        <taxon>Streptomyces</taxon>
    </lineage>
</organism>
<evidence type="ECO:0000313" key="3">
    <source>
        <dbReference type="EMBL" id="QTZ94592.1"/>
    </source>
</evidence>
<protein>
    <submittedName>
        <fullName evidence="2">Uncharacterized protein</fullName>
    </submittedName>
</protein>
<keyword evidence="1" id="KW-0472">Membrane</keyword>
<dbReference type="PATRIC" id="fig|1160718.3.peg.1010"/>